<dbReference type="Gene3D" id="2.40.40.10">
    <property type="entry name" value="RlpA-like domain"/>
    <property type="match status" value="1"/>
</dbReference>
<feature type="region of interest" description="Disordered" evidence="2">
    <location>
        <begin position="136"/>
        <end position="160"/>
    </location>
</feature>
<dbReference type="InterPro" id="IPR051477">
    <property type="entry name" value="Expansin_CellWall"/>
</dbReference>
<dbReference type="Pfam" id="PF03330">
    <property type="entry name" value="DPBB_1"/>
    <property type="match status" value="1"/>
</dbReference>
<evidence type="ECO:0000256" key="2">
    <source>
        <dbReference type="SAM" id="MobiDB-lite"/>
    </source>
</evidence>
<dbReference type="InterPro" id="IPR036908">
    <property type="entry name" value="RlpA-like_sf"/>
</dbReference>
<protein>
    <submittedName>
        <fullName evidence="4">RlpA-like double-psi beta-barrel-protein domain-containing protein-containing protein</fullName>
    </submittedName>
</protein>
<dbReference type="PANTHER" id="PTHR31836">
    <property type="match status" value="1"/>
</dbReference>
<evidence type="ECO:0000313" key="4">
    <source>
        <dbReference type="EMBL" id="TNY23952.1"/>
    </source>
</evidence>
<feature type="compositionally biased region" description="Low complexity" evidence="2">
    <location>
        <begin position="39"/>
        <end position="54"/>
    </location>
</feature>
<dbReference type="CDD" id="cd22191">
    <property type="entry name" value="DPBB_RlpA_EXP_N-like"/>
    <property type="match status" value="1"/>
</dbReference>
<accession>A0A5C5G6D8</accession>
<evidence type="ECO:0000256" key="1">
    <source>
        <dbReference type="ARBA" id="ARBA00022729"/>
    </source>
</evidence>
<reference evidence="4 5" key="1">
    <citation type="submission" date="2019-03" db="EMBL/GenBank/DDBJ databases">
        <title>Rhodosporidium diobovatum UCD-FST 08-225 genome sequencing, assembly, and annotation.</title>
        <authorList>
            <person name="Fakankun I.U."/>
            <person name="Fristensky B."/>
            <person name="Levin D.B."/>
        </authorList>
    </citation>
    <scope>NUCLEOTIDE SEQUENCE [LARGE SCALE GENOMIC DNA]</scope>
    <source>
        <strain evidence="4 5">UCD-FST 08-225</strain>
    </source>
</reference>
<dbReference type="OrthoDB" id="623670at2759"/>
<feature type="compositionally biased region" description="Low complexity" evidence="2">
    <location>
        <begin position="10"/>
        <end position="26"/>
    </location>
</feature>
<feature type="domain" description="RlpA-like protein double-psi beta-barrel" evidence="3">
    <location>
        <begin position="206"/>
        <end position="251"/>
    </location>
</feature>
<dbReference type="Proteomes" id="UP000311382">
    <property type="component" value="Unassembled WGS sequence"/>
</dbReference>
<dbReference type="SUPFAM" id="SSF50685">
    <property type="entry name" value="Barwin-like endoglucanases"/>
    <property type="match status" value="1"/>
</dbReference>
<organism evidence="4 5">
    <name type="scientific">Rhodotorula diobovata</name>
    <dbReference type="NCBI Taxonomy" id="5288"/>
    <lineage>
        <taxon>Eukaryota</taxon>
        <taxon>Fungi</taxon>
        <taxon>Dikarya</taxon>
        <taxon>Basidiomycota</taxon>
        <taxon>Pucciniomycotina</taxon>
        <taxon>Microbotryomycetes</taxon>
        <taxon>Sporidiobolales</taxon>
        <taxon>Sporidiobolaceae</taxon>
        <taxon>Rhodotorula</taxon>
    </lineage>
</organism>
<dbReference type="InterPro" id="IPR009009">
    <property type="entry name" value="RlpA-like_DPBB"/>
</dbReference>
<sequence>MCKDNAITWDTTAEASSEDSSAATASYAEIPASSAAPAVVETPEPSTTSTEEAAAVETLSADKPLANNVAVKTSSAADAAATVVDSVQLNVDTGSSSSSDDDDEWECDAEDDASSASSTSWTAATATADAVQLNQQSKAASTTTQASAPAQTSSSSSDSYSGRGTYYYQYNVAGSCGTVHSDSDYIVALSYTQVDGGAHCGQKVQLTNTDNGKTVTATVADTCPGCEWGAIDLSEAAFLQLGTLDQGVLPLSWHYVS</sequence>
<feature type="compositionally biased region" description="Acidic residues" evidence="2">
    <location>
        <begin position="99"/>
        <end position="113"/>
    </location>
</feature>
<comment type="caution">
    <text evidence="4">The sequence shown here is derived from an EMBL/GenBank/DDBJ whole genome shotgun (WGS) entry which is preliminary data.</text>
</comment>
<keyword evidence="1" id="KW-0732">Signal</keyword>
<evidence type="ECO:0000313" key="5">
    <source>
        <dbReference type="Proteomes" id="UP000311382"/>
    </source>
</evidence>
<proteinExistence type="predicted"/>
<gene>
    <name evidence="4" type="ORF">DMC30DRAFT_346487</name>
</gene>
<dbReference type="EMBL" id="SOZI01000006">
    <property type="protein sequence ID" value="TNY23952.1"/>
    <property type="molecule type" value="Genomic_DNA"/>
</dbReference>
<feature type="region of interest" description="Disordered" evidence="2">
    <location>
        <begin position="1"/>
        <end position="54"/>
    </location>
</feature>
<keyword evidence="5" id="KW-1185">Reference proteome</keyword>
<evidence type="ECO:0000259" key="3">
    <source>
        <dbReference type="Pfam" id="PF03330"/>
    </source>
</evidence>
<dbReference type="STRING" id="5288.A0A5C5G6D8"/>
<dbReference type="AlphaFoldDB" id="A0A5C5G6D8"/>
<dbReference type="PANTHER" id="PTHR31836:SF24">
    <property type="entry name" value="RLPA-LIKE PROTEIN DOUBLE-PSI BETA-BARREL DOMAIN-CONTAINING PROTEIN"/>
    <property type="match status" value="1"/>
</dbReference>
<name>A0A5C5G6D8_9BASI</name>
<feature type="region of interest" description="Disordered" evidence="2">
    <location>
        <begin position="92"/>
        <end position="121"/>
    </location>
</feature>